<gene>
    <name evidence="8" type="ORF">WA1_28940</name>
</gene>
<dbReference type="Gene3D" id="1.10.3430.10">
    <property type="entry name" value="Ammonium transporter AmtB like domains"/>
    <property type="match status" value="1"/>
</dbReference>
<evidence type="ECO:0000256" key="4">
    <source>
        <dbReference type="ARBA" id="ARBA00022692"/>
    </source>
</evidence>
<evidence type="ECO:0000313" key="8">
    <source>
        <dbReference type="EMBL" id="KYC39988.1"/>
    </source>
</evidence>
<evidence type="ECO:0000256" key="7">
    <source>
        <dbReference type="SAM" id="Phobius"/>
    </source>
</evidence>
<dbReference type="GO" id="GO:0015204">
    <property type="term" value="F:urea transmembrane transporter activity"/>
    <property type="evidence" value="ECO:0007669"/>
    <property type="project" value="InterPro"/>
</dbReference>
<organism evidence="8 9">
    <name type="scientific">Scytonema hofmannii PCC 7110</name>
    <dbReference type="NCBI Taxonomy" id="128403"/>
    <lineage>
        <taxon>Bacteria</taxon>
        <taxon>Bacillati</taxon>
        <taxon>Cyanobacteriota</taxon>
        <taxon>Cyanophyceae</taxon>
        <taxon>Nostocales</taxon>
        <taxon>Scytonemataceae</taxon>
        <taxon>Scytonema</taxon>
    </lineage>
</organism>
<sequence>MNNNPTPTIEGGEPLPLHELIHHILESKTTATERLFYGIPVLGTMQLLNQQLANQPGLNFFNATLRGIGQAIFVNNPISGLLIIIAMFIQSPWLGIMSLIGTASATLTAIAFKLNPSAIQNGIFGLNGLFVGATLAFFGLFGGKGVWNPSWIVAAIMLSALSTIVLQTVGTWFATRFPPYCQSRFIQLQLPKNTDSVSWWLATSSPDFANN</sequence>
<keyword evidence="9" id="KW-1185">Reference proteome</keyword>
<feature type="transmembrane region" description="Helical" evidence="7">
    <location>
        <begin position="71"/>
        <end position="89"/>
    </location>
</feature>
<evidence type="ECO:0000256" key="5">
    <source>
        <dbReference type="ARBA" id="ARBA00022989"/>
    </source>
</evidence>
<comment type="similarity">
    <text evidence="2">Belongs to the urea transporter family.</text>
</comment>
<dbReference type="EMBL" id="ANNX02000031">
    <property type="protein sequence ID" value="KYC39988.1"/>
    <property type="molecule type" value="Genomic_DNA"/>
</dbReference>
<dbReference type="AlphaFoldDB" id="A0A139X5L2"/>
<feature type="transmembrane region" description="Helical" evidence="7">
    <location>
        <begin position="95"/>
        <end position="112"/>
    </location>
</feature>
<dbReference type="RefSeq" id="WP_017747123.1">
    <property type="nucleotide sequence ID" value="NZ_KQ976354.1"/>
</dbReference>
<keyword evidence="6 7" id="KW-0472">Membrane</keyword>
<feature type="transmembrane region" description="Helical" evidence="7">
    <location>
        <begin position="149"/>
        <end position="174"/>
    </location>
</feature>
<keyword evidence="3" id="KW-1003">Cell membrane</keyword>
<evidence type="ECO:0000256" key="2">
    <source>
        <dbReference type="ARBA" id="ARBA00005914"/>
    </source>
</evidence>
<evidence type="ECO:0008006" key="10">
    <source>
        <dbReference type="Google" id="ProtNLM"/>
    </source>
</evidence>
<proteinExistence type="inferred from homology"/>
<name>A0A139X5L2_9CYAN</name>
<feature type="transmembrane region" description="Helical" evidence="7">
    <location>
        <begin position="124"/>
        <end position="143"/>
    </location>
</feature>
<evidence type="ECO:0000313" key="9">
    <source>
        <dbReference type="Proteomes" id="UP000076925"/>
    </source>
</evidence>
<dbReference type="PANTHER" id="PTHR10464">
    <property type="entry name" value="UREA TRANSPORTER"/>
    <property type="match status" value="1"/>
</dbReference>
<comment type="subcellular location">
    <subcellularLocation>
        <location evidence="1">Cell membrane</location>
        <topology evidence="1">Multi-pass membrane protein</topology>
    </subcellularLocation>
</comment>
<evidence type="ECO:0000256" key="6">
    <source>
        <dbReference type="ARBA" id="ARBA00023136"/>
    </source>
</evidence>
<dbReference type="PANTHER" id="PTHR10464:SF4">
    <property type="entry name" value="UREA TRANSPORTER"/>
    <property type="match status" value="1"/>
</dbReference>
<keyword evidence="5 7" id="KW-1133">Transmembrane helix</keyword>
<dbReference type="InterPro" id="IPR004937">
    <property type="entry name" value="Urea_transporter"/>
</dbReference>
<accession>A0A139X5L2</accession>
<reference evidence="8 9" key="1">
    <citation type="journal article" date="2013" name="Genome Biol. Evol.">
        <title>Genomes of Stigonematalean cyanobacteria (subsection V) and the evolution of oxygenic photosynthesis from prokaryotes to plastids.</title>
        <authorList>
            <person name="Dagan T."/>
            <person name="Roettger M."/>
            <person name="Stucken K."/>
            <person name="Landan G."/>
            <person name="Koch R."/>
            <person name="Major P."/>
            <person name="Gould S.B."/>
            <person name="Goremykin V.V."/>
            <person name="Rippka R."/>
            <person name="Tandeau de Marsac N."/>
            <person name="Gugger M."/>
            <person name="Lockhart P.J."/>
            <person name="Allen J.F."/>
            <person name="Brune I."/>
            <person name="Maus I."/>
            <person name="Puhler A."/>
            <person name="Martin W.F."/>
        </authorList>
    </citation>
    <scope>NUCLEOTIDE SEQUENCE [LARGE SCALE GENOMIC DNA]</scope>
    <source>
        <strain evidence="8 9">PCC 7110</strain>
    </source>
</reference>
<keyword evidence="4 7" id="KW-0812">Transmembrane</keyword>
<dbReference type="STRING" id="128403.WA1_28940"/>
<evidence type="ECO:0000256" key="3">
    <source>
        <dbReference type="ARBA" id="ARBA00022475"/>
    </source>
</evidence>
<protein>
    <recommendedName>
        <fullName evidence="10">Urea transporter</fullName>
    </recommendedName>
</protein>
<comment type="caution">
    <text evidence="8">The sequence shown here is derived from an EMBL/GenBank/DDBJ whole genome shotgun (WGS) entry which is preliminary data.</text>
</comment>
<dbReference type="InterPro" id="IPR029020">
    <property type="entry name" value="Ammonium/urea_transptr"/>
</dbReference>
<dbReference type="GO" id="GO:0005886">
    <property type="term" value="C:plasma membrane"/>
    <property type="evidence" value="ECO:0007669"/>
    <property type="project" value="UniProtKB-SubCell"/>
</dbReference>
<dbReference type="Proteomes" id="UP000076925">
    <property type="component" value="Unassembled WGS sequence"/>
</dbReference>
<dbReference type="Pfam" id="PF03253">
    <property type="entry name" value="UT"/>
    <property type="match status" value="1"/>
</dbReference>
<evidence type="ECO:0000256" key="1">
    <source>
        <dbReference type="ARBA" id="ARBA00004651"/>
    </source>
</evidence>